<keyword evidence="6 9" id="KW-1133">Transmembrane helix</keyword>
<feature type="transmembrane region" description="Helical" evidence="9">
    <location>
        <begin position="378"/>
        <end position="394"/>
    </location>
</feature>
<evidence type="ECO:0000256" key="9">
    <source>
        <dbReference type="SAM" id="Phobius"/>
    </source>
</evidence>
<evidence type="ECO:0000256" key="4">
    <source>
        <dbReference type="ARBA" id="ARBA00022475"/>
    </source>
</evidence>
<comment type="similarity">
    <text evidence="2">Belongs to the amino acid-polyamine-organocation (APC) superfamily. L-type amino acid transporter (LAT) (TC 2.A.3.8) family.</text>
</comment>
<dbReference type="FunFam" id="1.20.1740.10:FF:000003">
    <property type="entry name" value="Y+L amino acid transporter 1 isoform X1"/>
    <property type="match status" value="1"/>
</dbReference>
<dbReference type="PANTHER" id="PTHR11785">
    <property type="entry name" value="AMINO ACID TRANSPORTER"/>
    <property type="match status" value="1"/>
</dbReference>
<feature type="region of interest" description="Disordered" evidence="8">
    <location>
        <begin position="1"/>
        <end position="21"/>
    </location>
</feature>
<dbReference type="PIRSF" id="PIRSF006060">
    <property type="entry name" value="AA_transporter"/>
    <property type="match status" value="1"/>
</dbReference>
<feature type="transmembrane region" description="Helical" evidence="9">
    <location>
        <begin position="465"/>
        <end position="485"/>
    </location>
</feature>
<protein>
    <submittedName>
        <fullName evidence="10">Uncharacterized protein</fullName>
    </submittedName>
</protein>
<feature type="compositionally biased region" description="Polar residues" evidence="8">
    <location>
        <begin position="10"/>
        <end position="21"/>
    </location>
</feature>
<keyword evidence="7 9" id="KW-0472">Membrane</keyword>
<keyword evidence="3" id="KW-0813">Transport</keyword>
<evidence type="ECO:0000256" key="3">
    <source>
        <dbReference type="ARBA" id="ARBA00022448"/>
    </source>
</evidence>
<dbReference type="Gene3D" id="1.20.1740.10">
    <property type="entry name" value="Amino acid/polyamine transporter I"/>
    <property type="match status" value="1"/>
</dbReference>
<feature type="transmembrane region" description="Helical" evidence="9">
    <location>
        <begin position="136"/>
        <end position="166"/>
    </location>
</feature>
<dbReference type="GO" id="GO:0015179">
    <property type="term" value="F:L-amino acid transmembrane transporter activity"/>
    <property type="evidence" value="ECO:0007669"/>
    <property type="project" value="TreeGrafter"/>
</dbReference>
<feature type="transmembrane region" description="Helical" evidence="9">
    <location>
        <begin position="207"/>
        <end position="228"/>
    </location>
</feature>
<reference evidence="10" key="1">
    <citation type="journal article" date="2019" name="bioRxiv">
        <title>The Genome of the Zebra Mussel, Dreissena polymorpha: A Resource for Invasive Species Research.</title>
        <authorList>
            <person name="McCartney M.A."/>
            <person name="Auch B."/>
            <person name="Kono T."/>
            <person name="Mallez S."/>
            <person name="Zhang Y."/>
            <person name="Obille A."/>
            <person name="Becker A."/>
            <person name="Abrahante J.E."/>
            <person name="Garbe J."/>
            <person name="Badalamenti J.P."/>
            <person name="Herman A."/>
            <person name="Mangelson H."/>
            <person name="Liachko I."/>
            <person name="Sullivan S."/>
            <person name="Sone E.D."/>
            <person name="Koren S."/>
            <person name="Silverstein K.A.T."/>
            <person name="Beckman K.B."/>
            <person name="Gohl D.M."/>
        </authorList>
    </citation>
    <scope>NUCLEOTIDE SEQUENCE</scope>
    <source>
        <strain evidence="10">Duluth1</strain>
        <tissue evidence="10">Whole animal</tissue>
    </source>
</reference>
<organism evidence="10 11">
    <name type="scientific">Dreissena polymorpha</name>
    <name type="common">Zebra mussel</name>
    <name type="synonym">Mytilus polymorpha</name>
    <dbReference type="NCBI Taxonomy" id="45954"/>
    <lineage>
        <taxon>Eukaryota</taxon>
        <taxon>Metazoa</taxon>
        <taxon>Spiralia</taxon>
        <taxon>Lophotrochozoa</taxon>
        <taxon>Mollusca</taxon>
        <taxon>Bivalvia</taxon>
        <taxon>Autobranchia</taxon>
        <taxon>Heteroconchia</taxon>
        <taxon>Euheterodonta</taxon>
        <taxon>Imparidentia</taxon>
        <taxon>Neoheterodontei</taxon>
        <taxon>Myida</taxon>
        <taxon>Dreissenoidea</taxon>
        <taxon>Dreissenidae</taxon>
        <taxon>Dreissena</taxon>
    </lineage>
</organism>
<proteinExistence type="inferred from homology"/>
<name>A0A9D4KM60_DREPO</name>
<evidence type="ECO:0000256" key="8">
    <source>
        <dbReference type="SAM" id="MobiDB-lite"/>
    </source>
</evidence>
<keyword evidence="5 9" id="KW-0812">Transmembrane</keyword>
<feature type="transmembrane region" description="Helical" evidence="9">
    <location>
        <begin position="437"/>
        <end position="459"/>
    </location>
</feature>
<dbReference type="AlphaFoldDB" id="A0A9D4KM60"/>
<feature type="transmembrane region" description="Helical" evidence="9">
    <location>
        <begin position="326"/>
        <end position="346"/>
    </location>
</feature>
<dbReference type="PANTHER" id="PTHR11785:SF528">
    <property type="entry name" value="AMINO ACID TRANSPORTER PROTEIN JHI-21"/>
    <property type="match status" value="1"/>
</dbReference>
<evidence type="ECO:0000313" key="10">
    <source>
        <dbReference type="EMBL" id="KAH3842073.1"/>
    </source>
</evidence>
<accession>A0A9D4KM60</accession>
<feature type="transmembrane region" description="Helical" evidence="9">
    <location>
        <begin position="96"/>
        <end position="115"/>
    </location>
</feature>
<dbReference type="InterPro" id="IPR050598">
    <property type="entry name" value="AminoAcid_Transporter"/>
</dbReference>
<evidence type="ECO:0000313" key="11">
    <source>
        <dbReference type="Proteomes" id="UP000828390"/>
    </source>
</evidence>
<feature type="transmembrane region" description="Helical" evidence="9">
    <location>
        <begin position="281"/>
        <end position="306"/>
    </location>
</feature>
<feature type="transmembrane region" description="Helical" evidence="9">
    <location>
        <begin position="400"/>
        <end position="425"/>
    </location>
</feature>
<evidence type="ECO:0000256" key="7">
    <source>
        <dbReference type="ARBA" id="ARBA00023136"/>
    </source>
</evidence>
<evidence type="ECO:0000256" key="6">
    <source>
        <dbReference type="ARBA" id="ARBA00022989"/>
    </source>
</evidence>
<feature type="transmembrane region" description="Helical" evidence="9">
    <location>
        <begin position="248"/>
        <end position="269"/>
    </location>
</feature>
<evidence type="ECO:0000256" key="1">
    <source>
        <dbReference type="ARBA" id="ARBA00004651"/>
    </source>
</evidence>
<dbReference type="Proteomes" id="UP000828390">
    <property type="component" value="Unassembled WGS sequence"/>
</dbReference>
<evidence type="ECO:0000256" key="2">
    <source>
        <dbReference type="ARBA" id="ARBA00007040"/>
    </source>
</evidence>
<dbReference type="EMBL" id="JAIWYP010000004">
    <property type="protein sequence ID" value="KAH3842073.1"/>
    <property type="molecule type" value="Genomic_DNA"/>
</dbReference>
<sequence>MHQEVGQPTCRRNGTTSSDSGCVNTNNTNGCRAVTNDLKALKSNGEDKVETVVKLKKQISLLQSVAIIVGIIIGSGIFVSPVGILTNVKSVGMSCVMWAVCGLFSGLCALCYAELGASIPQSGGEYIYIKRAFGDFPGFLCLWINFIIICPVGIAASSLIFATYVLKPLFPDCEPPASALRLLAALIVTLLVSLNCVNVNWSAKFQVVITSCKLCALFMIIIIGFIWIGKGDVDNFKDSFTDSDFSAGSIAIAFYSGFWAFGGWSYLNFLTEELIEPHKNLPRAIVISITIVTVVYLVANIAYFAVLTPSEMLASSAVAVTFSDQTFPLLSSVTPVLIAVSVMGSINGNSLSMSRLFMTGAEQNHLPGIISMIHVKQLTPAPSLVVIMALTLLMQSFEEIFYLIELMGFGFSVVLTCVFAGQIYLRYREPELARPIKLPIALPVCLLGASLVILTLTVYQKPNESLLGILFIATGAPVYVVFVYWENKPQLVQRKIRSFMVLLQKMLFVCPSDAKSVQL</sequence>
<dbReference type="OrthoDB" id="3257095at2759"/>
<keyword evidence="4" id="KW-1003">Cell membrane</keyword>
<dbReference type="GO" id="GO:0005886">
    <property type="term" value="C:plasma membrane"/>
    <property type="evidence" value="ECO:0007669"/>
    <property type="project" value="UniProtKB-SubCell"/>
</dbReference>
<comment type="caution">
    <text evidence="10">The sequence shown here is derived from an EMBL/GenBank/DDBJ whole genome shotgun (WGS) entry which is preliminary data.</text>
</comment>
<dbReference type="Pfam" id="PF13520">
    <property type="entry name" value="AA_permease_2"/>
    <property type="match status" value="1"/>
</dbReference>
<keyword evidence="11" id="KW-1185">Reference proteome</keyword>
<comment type="subcellular location">
    <subcellularLocation>
        <location evidence="1">Cell membrane</location>
        <topology evidence="1">Multi-pass membrane protein</topology>
    </subcellularLocation>
</comment>
<reference evidence="10" key="2">
    <citation type="submission" date="2020-11" db="EMBL/GenBank/DDBJ databases">
        <authorList>
            <person name="McCartney M.A."/>
            <person name="Auch B."/>
            <person name="Kono T."/>
            <person name="Mallez S."/>
            <person name="Becker A."/>
            <person name="Gohl D.M."/>
            <person name="Silverstein K.A.T."/>
            <person name="Koren S."/>
            <person name="Bechman K.B."/>
            <person name="Herman A."/>
            <person name="Abrahante J.E."/>
            <person name="Garbe J."/>
        </authorList>
    </citation>
    <scope>NUCLEOTIDE SEQUENCE</scope>
    <source>
        <strain evidence="10">Duluth1</strain>
        <tissue evidence="10">Whole animal</tissue>
    </source>
</reference>
<gene>
    <name evidence="10" type="ORF">DPMN_115561</name>
</gene>
<dbReference type="InterPro" id="IPR002293">
    <property type="entry name" value="AA/rel_permease1"/>
</dbReference>
<feature type="transmembrane region" description="Helical" evidence="9">
    <location>
        <begin position="178"/>
        <end position="200"/>
    </location>
</feature>
<evidence type="ECO:0000256" key="5">
    <source>
        <dbReference type="ARBA" id="ARBA00022692"/>
    </source>
</evidence>
<feature type="transmembrane region" description="Helical" evidence="9">
    <location>
        <begin position="64"/>
        <end position="84"/>
    </location>
</feature>